<dbReference type="PANTHER" id="PTHR43591">
    <property type="entry name" value="METHYLTRANSFERASE"/>
    <property type="match status" value="1"/>
</dbReference>
<feature type="domain" description="Methyltransferase" evidence="2">
    <location>
        <begin position="37"/>
        <end position="188"/>
    </location>
</feature>
<name>A0A918KBB6_9GAMM</name>
<keyword evidence="1" id="KW-0474">Menaquinone biosynthesis</keyword>
<dbReference type="InterPro" id="IPR029063">
    <property type="entry name" value="SAM-dependent_MTases_sf"/>
</dbReference>
<gene>
    <name evidence="3" type="ORF">GCM10007392_26620</name>
</gene>
<dbReference type="InterPro" id="IPR004033">
    <property type="entry name" value="UbiE/COQ5_MeTrFase"/>
</dbReference>
<dbReference type="AlphaFoldDB" id="A0A918KBB6"/>
<evidence type="ECO:0000313" key="4">
    <source>
        <dbReference type="Proteomes" id="UP000626148"/>
    </source>
</evidence>
<dbReference type="GO" id="GO:0008168">
    <property type="term" value="F:methyltransferase activity"/>
    <property type="evidence" value="ECO:0007669"/>
    <property type="project" value="UniProtKB-KW"/>
</dbReference>
<reference evidence="3" key="2">
    <citation type="submission" date="2020-09" db="EMBL/GenBank/DDBJ databases">
        <authorList>
            <person name="Sun Q."/>
            <person name="Kim S."/>
        </authorList>
    </citation>
    <scope>NUCLEOTIDE SEQUENCE</scope>
    <source>
        <strain evidence="3">KCTC 22169</strain>
    </source>
</reference>
<dbReference type="SUPFAM" id="SSF53335">
    <property type="entry name" value="S-adenosyl-L-methionine-dependent methyltransferases"/>
    <property type="match status" value="1"/>
</dbReference>
<keyword evidence="4" id="KW-1185">Reference proteome</keyword>
<accession>A0A918KBB6</accession>
<keyword evidence="3" id="KW-0830">Ubiquinone</keyword>
<evidence type="ECO:0000313" key="3">
    <source>
        <dbReference type="EMBL" id="GGX57688.1"/>
    </source>
</evidence>
<dbReference type="GO" id="GO:0032259">
    <property type="term" value="P:methylation"/>
    <property type="evidence" value="ECO:0007669"/>
    <property type="project" value="UniProtKB-KW"/>
</dbReference>
<reference evidence="3" key="1">
    <citation type="journal article" date="2014" name="Int. J. Syst. Evol. Microbiol.">
        <title>Complete genome sequence of Corynebacterium casei LMG S-19264T (=DSM 44701T), isolated from a smear-ripened cheese.</title>
        <authorList>
            <consortium name="US DOE Joint Genome Institute (JGI-PGF)"/>
            <person name="Walter F."/>
            <person name="Albersmeier A."/>
            <person name="Kalinowski J."/>
            <person name="Ruckert C."/>
        </authorList>
    </citation>
    <scope>NUCLEOTIDE SEQUENCE</scope>
    <source>
        <strain evidence="3">KCTC 22169</strain>
    </source>
</reference>
<evidence type="ECO:0000259" key="2">
    <source>
        <dbReference type="Pfam" id="PF13847"/>
    </source>
</evidence>
<dbReference type="GO" id="GO:0009234">
    <property type="term" value="P:menaquinone biosynthetic process"/>
    <property type="evidence" value="ECO:0007669"/>
    <property type="project" value="UniProtKB-KW"/>
</dbReference>
<dbReference type="RefSeq" id="WP_189609418.1">
    <property type="nucleotide sequence ID" value="NZ_BMXR01000006.1"/>
</dbReference>
<dbReference type="EMBL" id="BMXR01000006">
    <property type="protein sequence ID" value="GGX57688.1"/>
    <property type="molecule type" value="Genomic_DNA"/>
</dbReference>
<sequence length="268" mass="28869">MAQQSDKNPAQLYEDFLVPGIHARWIPMFLDYAKPQPGERALDVACGTGIVTRNLAPEVGDSGQVVGVDINPDMLAVARNIPAPKGAGIEWHQSEATALPSGPFDVVTCQQGLQFFPDPLLALQEMQRVLAPGGRVALSVFRGLSHHPVFEALLQAEARYLDQPVERVATPFMLGDADRLHQLLAEAGFQDIQVTPESHEVRFPSADTFVQLTLLAAAAFMPNVAEDSAAQQALIQAVEQEAGDAVRQYEGSDGLSFPMHAHMAVAVA</sequence>
<keyword evidence="3" id="KW-0808">Transferase</keyword>
<keyword evidence="3" id="KW-0489">Methyltransferase</keyword>
<dbReference type="CDD" id="cd02440">
    <property type="entry name" value="AdoMet_MTases"/>
    <property type="match status" value="1"/>
</dbReference>
<dbReference type="InterPro" id="IPR025714">
    <property type="entry name" value="Methyltranfer_dom"/>
</dbReference>
<dbReference type="PROSITE" id="PS51608">
    <property type="entry name" value="SAM_MT_UBIE"/>
    <property type="match status" value="1"/>
</dbReference>
<protein>
    <submittedName>
        <fullName evidence="3">Ubiquinone/menaquinone biosynthesis methyltransferase</fullName>
    </submittedName>
</protein>
<evidence type="ECO:0000256" key="1">
    <source>
        <dbReference type="ARBA" id="ARBA00022428"/>
    </source>
</evidence>
<comment type="caution">
    <text evidence="3">The sequence shown here is derived from an EMBL/GenBank/DDBJ whole genome shotgun (WGS) entry which is preliminary data.</text>
</comment>
<proteinExistence type="predicted"/>
<organism evidence="3 4">
    <name type="scientific">Saccharospirillum salsuginis</name>
    <dbReference type="NCBI Taxonomy" id="418750"/>
    <lineage>
        <taxon>Bacteria</taxon>
        <taxon>Pseudomonadati</taxon>
        <taxon>Pseudomonadota</taxon>
        <taxon>Gammaproteobacteria</taxon>
        <taxon>Oceanospirillales</taxon>
        <taxon>Saccharospirillaceae</taxon>
        <taxon>Saccharospirillum</taxon>
    </lineage>
</organism>
<dbReference type="PANTHER" id="PTHR43591:SF99">
    <property type="entry name" value="OS06G0646000 PROTEIN"/>
    <property type="match status" value="1"/>
</dbReference>
<dbReference type="Gene3D" id="3.40.50.150">
    <property type="entry name" value="Vaccinia Virus protein VP39"/>
    <property type="match status" value="1"/>
</dbReference>
<dbReference type="Proteomes" id="UP000626148">
    <property type="component" value="Unassembled WGS sequence"/>
</dbReference>
<dbReference type="Pfam" id="PF13847">
    <property type="entry name" value="Methyltransf_31"/>
    <property type="match status" value="1"/>
</dbReference>